<dbReference type="RefSeq" id="WP_075866282.1">
    <property type="nucleotide sequence ID" value="NZ_BDJL01000132.1"/>
</dbReference>
<organism evidence="1 2">
    <name type="scientific">Carboxydothermus islandicus</name>
    <dbReference type="NCBI Taxonomy" id="661089"/>
    <lineage>
        <taxon>Bacteria</taxon>
        <taxon>Bacillati</taxon>
        <taxon>Bacillota</taxon>
        <taxon>Clostridia</taxon>
        <taxon>Thermoanaerobacterales</taxon>
        <taxon>Thermoanaerobacteraceae</taxon>
        <taxon>Carboxydothermus</taxon>
    </lineage>
</organism>
<gene>
    <name evidence="1" type="ORF">ciss_20460</name>
</gene>
<proteinExistence type="predicted"/>
<dbReference type="EMBL" id="BDJL01000132">
    <property type="protein sequence ID" value="GAV26113.1"/>
    <property type="molecule type" value="Genomic_DNA"/>
</dbReference>
<evidence type="ECO:0008006" key="3">
    <source>
        <dbReference type="Google" id="ProtNLM"/>
    </source>
</evidence>
<name>A0A1L8D4L2_9THEO</name>
<dbReference type="Gene3D" id="2.60.40.4070">
    <property type="match status" value="2"/>
</dbReference>
<evidence type="ECO:0000313" key="1">
    <source>
        <dbReference type="EMBL" id="GAV26113.1"/>
    </source>
</evidence>
<keyword evidence="2" id="KW-1185">Reference proteome</keyword>
<dbReference type="AlphaFoldDB" id="A0A1L8D4L2"/>
<comment type="caution">
    <text evidence="1">The sequence shown here is derived from an EMBL/GenBank/DDBJ whole genome shotgun (WGS) entry which is preliminary data.</text>
</comment>
<dbReference type="Proteomes" id="UP000187338">
    <property type="component" value="Unassembled WGS sequence"/>
</dbReference>
<protein>
    <recommendedName>
        <fullName evidence="3">FlgD Ig-like domain-containing protein</fullName>
    </recommendedName>
</protein>
<reference evidence="2" key="1">
    <citation type="submission" date="2016-12" db="EMBL/GenBank/DDBJ databases">
        <title>Draft Genome Sequences od Carboxydothermus pertinax and islandicus, Hydrogenogenic Carboxydotrophic Bacteria.</title>
        <authorList>
            <person name="Fukuyama Y."/>
            <person name="Ohmae K."/>
            <person name="Yoneda Y."/>
            <person name="Yoshida T."/>
            <person name="Sako Y."/>
        </authorList>
    </citation>
    <scope>NUCLEOTIDE SEQUENCE [LARGE SCALE GENOMIC DNA]</scope>
    <source>
        <strain evidence="2">SET</strain>
    </source>
</reference>
<sequence length="472" mass="52129">MKKAKPYPLILVITFTALVFLSFMSLGEVQKGLYVTISPPVFNGKNLTIAGYSTADTIGATIYDQNNQEKLFKSISVKSGKFSLSLKNTDLKNFTTSAFYKVYLFDLKNTIAGGVYEYVYFDDIPPDISVTSITYEVYDKNNTVITKSYFDPVAGEKFIARYNLSENSYVTVQVAAYDNVKGKGTVVATLLNGVPQKAGANFVTWSGLTSSGKFVNNGSYVFVFTIKDLAGNTKNNYVSPLIAIVKKSSNTNGVTFKGYDLVMPGTSDNYHAFAPKKFLKATFNFFEPPSSAVFLLVYEKGVNSEVYILSPAFKLGSNTLNFSVYGNPVFNSVSYGVYYFRLLGSDVTGNPFDIYSNYFVLDNRSLSLGTVTVDNTVYNRTANGYNFASIRFSLSRPAMVTVQIFDSYNRAVKNLMSNNFMDGPVQIAWDLRSAMSFVAPGTYTVKVTAIDLGGKKIEDSSKTIIVYNQNPF</sequence>
<accession>A0A1L8D4L2</accession>
<dbReference type="OrthoDB" id="9798386at2"/>
<evidence type="ECO:0000313" key="2">
    <source>
        <dbReference type="Proteomes" id="UP000187338"/>
    </source>
</evidence>
<dbReference type="STRING" id="661089.ciss_20460"/>